<dbReference type="RefSeq" id="WP_115171024.1">
    <property type="nucleotide sequence ID" value="NZ_UGYW01000002.1"/>
</dbReference>
<protein>
    <submittedName>
        <fullName evidence="6">ATP-dependent transcriptional regulator</fullName>
    </submittedName>
</protein>
<dbReference type="GO" id="GO:0003700">
    <property type="term" value="F:DNA-binding transcription factor activity"/>
    <property type="evidence" value="ECO:0007669"/>
    <property type="project" value="InterPro"/>
</dbReference>
<dbReference type="SUPFAM" id="SSF48452">
    <property type="entry name" value="TPR-like"/>
    <property type="match status" value="2"/>
</dbReference>
<keyword evidence="2" id="KW-0175">Coiled coil</keyword>
<reference evidence="6 7" key="1">
    <citation type="submission" date="2018-06" db="EMBL/GenBank/DDBJ databases">
        <authorList>
            <consortium name="Pathogen Informatics"/>
            <person name="Doyle S."/>
        </authorList>
    </citation>
    <scope>NUCLEOTIDE SEQUENCE [LARGE SCALE GENOMIC DNA]</scope>
    <source>
        <strain evidence="6 7">NCTC11388</strain>
    </source>
</reference>
<evidence type="ECO:0000313" key="7">
    <source>
        <dbReference type="Proteomes" id="UP000254893"/>
    </source>
</evidence>
<dbReference type="EMBL" id="UGYW01000002">
    <property type="protein sequence ID" value="SUJ24479.1"/>
    <property type="molecule type" value="Genomic_DNA"/>
</dbReference>
<evidence type="ECO:0000256" key="1">
    <source>
        <dbReference type="ARBA" id="ARBA00023125"/>
    </source>
</evidence>
<feature type="domain" description="HTH araC/xylS-type" evidence="5">
    <location>
        <begin position="401"/>
        <end position="509"/>
    </location>
</feature>
<dbReference type="InterPro" id="IPR018060">
    <property type="entry name" value="HTH_AraC"/>
</dbReference>
<dbReference type="PANTHER" id="PTHR43280:SF2">
    <property type="entry name" value="HTH-TYPE TRANSCRIPTIONAL REGULATOR EXSA"/>
    <property type="match status" value="1"/>
</dbReference>
<dbReference type="AlphaFoldDB" id="A0A380CMV2"/>
<keyword evidence="4" id="KW-0732">Signal</keyword>
<feature type="transmembrane region" description="Helical" evidence="3">
    <location>
        <begin position="333"/>
        <end position="354"/>
    </location>
</feature>
<keyword evidence="3" id="KW-1133">Transmembrane helix</keyword>
<feature type="signal peptide" evidence="4">
    <location>
        <begin position="1"/>
        <end position="22"/>
    </location>
</feature>
<evidence type="ECO:0000256" key="2">
    <source>
        <dbReference type="SAM" id="Coils"/>
    </source>
</evidence>
<evidence type="ECO:0000313" key="6">
    <source>
        <dbReference type="EMBL" id="SUJ24479.1"/>
    </source>
</evidence>
<accession>A0A380CMV2</accession>
<dbReference type="PROSITE" id="PS01124">
    <property type="entry name" value="HTH_ARAC_FAMILY_2"/>
    <property type="match status" value="1"/>
</dbReference>
<dbReference type="PANTHER" id="PTHR43280">
    <property type="entry name" value="ARAC-FAMILY TRANSCRIPTIONAL REGULATOR"/>
    <property type="match status" value="1"/>
</dbReference>
<evidence type="ECO:0000256" key="4">
    <source>
        <dbReference type="SAM" id="SignalP"/>
    </source>
</evidence>
<evidence type="ECO:0000256" key="3">
    <source>
        <dbReference type="SAM" id="Phobius"/>
    </source>
</evidence>
<dbReference type="SMART" id="SM00028">
    <property type="entry name" value="TPR"/>
    <property type="match status" value="4"/>
</dbReference>
<dbReference type="InterPro" id="IPR019734">
    <property type="entry name" value="TPR_rpt"/>
</dbReference>
<organism evidence="6 7">
    <name type="scientific">Sphingobacterium spiritivorum</name>
    <name type="common">Flavobacterium spiritivorum</name>
    <dbReference type="NCBI Taxonomy" id="258"/>
    <lineage>
        <taxon>Bacteria</taxon>
        <taxon>Pseudomonadati</taxon>
        <taxon>Bacteroidota</taxon>
        <taxon>Sphingobacteriia</taxon>
        <taxon>Sphingobacteriales</taxon>
        <taxon>Sphingobacteriaceae</taxon>
        <taxon>Sphingobacterium</taxon>
    </lineage>
</organism>
<dbReference type="InterPro" id="IPR011990">
    <property type="entry name" value="TPR-like_helical_dom_sf"/>
</dbReference>
<keyword evidence="3" id="KW-0472">Membrane</keyword>
<keyword evidence="3" id="KW-0812">Transmembrane</keyword>
<dbReference type="Gene3D" id="1.25.40.10">
    <property type="entry name" value="Tetratricopeptide repeat domain"/>
    <property type="match status" value="2"/>
</dbReference>
<dbReference type="GO" id="GO:0043565">
    <property type="term" value="F:sequence-specific DNA binding"/>
    <property type="evidence" value="ECO:0007669"/>
    <property type="project" value="InterPro"/>
</dbReference>
<keyword evidence="1" id="KW-0238">DNA-binding</keyword>
<dbReference type="SMART" id="SM00342">
    <property type="entry name" value="HTH_ARAC"/>
    <property type="match status" value="1"/>
</dbReference>
<dbReference type="Gene3D" id="1.10.10.60">
    <property type="entry name" value="Homeodomain-like"/>
    <property type="match status" value="2"/>
</dbReference>
<evidence type="ECO:0000259" key="5">
    <source>
        <dbReference type="PROSITE" id="PS01124"/>
    </source>
</evidence>
<gene>
    <name evidence="6" type="ORF">NCTC11388_03563</name>
</gene>
<proteinExistence type="predicted"/>
<dbReference type="Proteomes" id="UP000254893">
    <property type="component" value="Unassembled WGS sequence"/>
</dbReference>
<dbReference type="Pfam" id="PF12833">
    <property type="entry name" value="HTH_18"/>
    <property type="match status" value="1"/>
</dbReference>
<feature type="chain" id="PRO_5016921455" evidence="4">
    <location>
        <begin position="23"/>
        <end position="515"/>
    </location>
</feature>
<feature type="coiled-coil region" evidence="2">
    <location>
        <begin position="121"/>
        <end position="182"/>
    </location>
</feature>
<sequence>MKKIRFVLLLLIVLYIATPLRAQENAAFDSVYNKVYGAMIASDVRKANFLADSLLSIAHKGEEQIKSLMLLANIKHSTGDFTAALVNAIRAQQIAKDFDYLEWTVRTSGFIATTFRNVGLVEEGRKHLAEAEKANKRLKGEEGYDLTSANIYQERAFYYLENKKYKEAIKELENGMQHLKQIPSSPRAIIVHATNDQLLGICYLETNDLQKAREYLNSSLQKLGEQESNLRPYIFRAMGEVEMRLKQYAKAYSYFKQAEAYIASSERVELKSLVYESFAAYYKATNDQAKAVEYSERYMEEIRIKNDLTLKISNQLIKEFYSTQHAESRNKKYLILLSVFLFIVTSVSVIFYIWNRKMQNMRYNHILRDVEQFGLRGNRSEVLQPAKAESRDLRITKETEERILSDLIQLEEQSYFVNKEISLSAVAARLNTNTNYLSYIINTYRGKDFSHYINEYRVRHIIQRLQEEPKLRHCKLSYIADLAGFSSHSKFSAVFKVVTGISPSVLISRLREESK</sequence>
<name>A0A380CMV2_SPHSI</name>